<comment type="caution">
    <text evidence="9">The sequence shown here is derived from an EMBL/GenBank/DDBJ whole genome shotgun (WGS) entry which is preliminary data.</text>
</comment>
<evidence type="ECO:0000256" key="6">
    <source>
        <dbReference type="ARBA" id="ARBA00023136"/>
    </source>
</evidence>
<dbReference type="InterPro" id="IPR004638">
    <property type="entry name" value="EmrB-like"/>
</dbReference>
<evidence type="ECO:0000256" key="7">
    <source>
        <dbReference type="SAM" id="Phobius"/>
    </source>
</evidence>
<keyword evidence="5 7" id="KW-1133">Transmembrane helix</keyword>
<feature type="transmembrane region" description="Helical" evidence="7">
    <location>
        <begin position="144"/>
        <end position="167"/>
    </location>
</feature>
<feature type="transmembrane region" description="Helical" evidence="7">
    <location>
        <begin position="436"/>
        <end position="455"/>
    </location>
</feature>
<proteinExistence type="predicted"/>
<feature type="transmembrane region" description="Helical" evidence="7">
    <location>
        <begin position="84"/>
        <end position="107"/>
    </location>
</feature>
<dbReference type="NCBIfam" id="TIGR00711">
    <property type="entry name" value="efflux_EmrB"/>
    <property type="match status" value="1"/>
</dbReference>
<accession>A0ABS8PEN5</accession>
<dbReference type="InterPro" id="IPR036259">
    <property type="entry name" value="MFS_trans_sf"/>
</dbReference>
<feature type="transmembrane region" description="Helical" evidence="7">
    <location>
        <begin position="338"/>
        <end position="355"/>
    </location>
</feature>
<name>A0ABS8PEN5_9PSEU</name>
<dbReference type="Pfam" id="PF07690">
    <property type="entry name" value="MFS_1"/>
    <property type="match status" value="1"/>
</dbReference>
<comment type="subcellular location">
    <subcellularLocation>
        <location evidence="1">Cell membrane</location>
        <topology evidence="1">Multi-pass membrane protein</topology>
    </subcellularLocation>
</comment>
<feature type="transmembrane region" description="Helical" evidence="7">
    <location>
        <begin position="235"/>
        <end position="252"/>
    </location>
</feature>
<keyword evidence="3" id="KW-1003">Cell membrane</keyword>
<gene>
    <name evidence="9" type="ORF">LQ327_21580</name>
</gene>
<dbReference type="PROSITE" id="PS50850">
    <property type="entry name" value="MFS"/>
    <property type="match status" value="1"/>
</dbReference>
<feature type="transmembrane region" description="Helical" evidence="7">
    <location>
        <begin position="53"/>
        <end position="72"/>
    </location>
</feature>
<evidence type="ECO:0000256" key="2">
    <source>
        <dbReference type="ARBA" id="ARBA00022448"/>
    </source>
</evidence>
<dbReference type="CDD" id="cd17321">
    <property type="entry name" value="MFS_MMR_MDR_like"/>
    <property type="match status" value="1"/>
</dbReference>
<dbReference type="InterPro" id="IPR011701">
    <property type="entry name" value="MFS"/>
</dbReference>
<keyword evidence="4 7" id="KW-0812">Transmembrane</keyword>
<dbReference type="Gene3D" id="1.20.1720.10">
    <property type="entry name" value="Multidrug resistance protein D"/>
    <property type="match status" value="1"/>
</dbReference>
<feature type="transmembrane region" description="Helical" evidence="7">
    <location>
        <begin position="173"/>
        <end position="193"/>
    </location>
</feature>
<dbReference type="Gene3D" id="1.20.1250.20">
    <property type="entry name" value="MFS general substrate transporter like domains"/>
    <property type="match status" value="1"/>
</dbReference>
<feature type="transmembrane region" description="Helical" evidence="7">
    <location>
        <begin position="273"/>
        <end position="298"/>
    </location>
</feature>
<keyword evidence="6 7" id="KW-0472">Membrane</keyword>
<keyword evidence="2" id="KW-0813">Transport</keyword>
<dbReference type="EMBL" id="JAJNDB010000005">
    <property type="protein sequence ID" value="MCD2195965.1"/>
    <property type="molecule type" value="Genomic_DNA"/>
</dbReference>
<evidence type="ECO:0000256" key="1">
    <source>
        <dbReference type="ARBA" id="ARBA00004651"/>
    </source>
</evidence>
<dbReference type="SUPFAM" id="SSF103473">
    <property type="entry name" value="MFS general substrate transporter"/>
    <property type="match status" value="1"/>
</dbReference>
<evidence type="ECO:0000256" key="5">
    <source>
        <dbReference type="ARBA" id="ARBA00022989"/>
    </source>
</evidence>
<evidence type="ECO:0000259" key="8">
    <source>
        <dbReference type="PROSITE" id="PS50850"/>
    </source>
</evidence>
<dbReference type="PANTHER" id="PTHR42718">
    <property type="entry name" value="MAJOR FACILITATOR SUPERFAMILY MULTIDRUG TRANSPORTER MFSC"/>
    <property type="match status" value="1"/>
</dbReference>
<feature type="transmembrane region" description="Helical" evidence="7">
    <location>
        <begin position="304"/>
        <end position="326"/>
    </location>
</feature>
<keyword evidence="10" id="KW-1185">Reference proteome</keyword>
<dbReference type="RefSeq" id="WP_230737824.1">
    <property type="nucleotide sequence ID" value="NZ_JAJNDB010000005.1"/>
</dbReference>
<dbReference type="InterPro" id="IPR020846">
    <property type="entry name" value="MFS_dom"/>
</dbReference>
<sequence length="465" mass="45867">MTATATSAIPVTTRPRLALVALSLAFFAVQLDATVVNVALETISRDLGGGIGAQQWVVAAYTVALAAGMLTAGSLGDRHGARRVCVLGLVVFGLASAGCALAPGAGWLVAARVAQGLGAAGLLPSSLALIVGQFPDPARRAGALGVWGGVGSLGMATGPLLGGTLIAVADWRWIFLVNVPVCVATVVLTRLAVAESPRREHATDVVGLVLGVVALGALTGGLIEAGQLGWTDPLPLGLVGAGLLGAVLFVLAERRRAEPMLPMTMFSARPFSGGVAAGGIFNFCLYGALLAISLFLQGPLGQDAFHAGLLLLPLTLAVGIGSTLSARLTARVGSRPPMLAGYAMGALGTAILAVAGPTGPVALVVVGATVLGFCSIAMPAMTAVTMGGVDPAHTGLGSGVLNTARQAGGALGAAVCGSLLTATGIVSLTAPMVAALLAYHVAIGATLVATGTGTVKIGKAPRAGR</sequence>
<evidence type="ECO:0000256" key="3">
    <source>
        <dbReference type="ARBA" id="ARBA00022475"/>
    </source>
</evidence>
<reference evidence="9 10" key="1">
    <citation type="submission" date="2021-11" db="EMBL/GenBank/DDBJ databases">
        <title>Draft genome sequence of Actinomycetospora sp. SF1 isolated from the rhizosphere soil.</title>
        <authorList>
            <person name="Duangmal K."/>
            <person name="Chantavorakit T."/>
        </authorList>
    </citation>
    <scope>NUCLEOTIDE SEQUENCE [LARGE SCALE GENOMIC DNA]</scope>
    <source>
        <strain evidence="9 10">TBRC 5722</strain>
    </source>
</reference>
<dbReference type="PANTHER" id="PTHR42718:SF40">
    <property type="entry name" value="METHYLENOMYCIN A RESISTANCE PROTEIN"/>
    <property type="match status" value="1"/>
</dbReference>
<feature type="transmembrane region" description="Helical" evidence="7">
    <location>
        <begin position="113"/>
        <end position="132"/>
    </location>
</feature>
<evidence type="ECO:0000256" key="4">
    <source>
        <dbReference type="ARBA" id="ARBA00022692"/>
    </source>
</evidence>
<feature type="transmembrane region" description="Helical" evidence="7">
    <location>
        <begin position="361"/>
        <end position="389"/>
    </location>
</feature>
<protein>
    <submittedName>
        <fullName evidence="9">MFS transporter</fullName>
    </submittedName>
</protein>
<feature type="transmembrane region" description="Helical" evidence="7">
    <location>
        <begin position="205"/>
        <end position="223"/>
    </location>
</feature>
<organism evidence="9 10">
    <name type="scientific">Actinomycetospora endophytica</name>
    <dbReference type="NCBI Taxonomy" id="2291215"/>
    <lineage>
        <taxon>Bacteria</taxon>
        <taxon>Bacillati</taxon>
        <taxon>Actinomycetota</taxon>
        <taxon>Actinomycetes</taxon>
        <taxon>Pseudonocardiales</taxon>
        <taxon>Pseudonocardiaceae</taxon>
        <taxon>Actinomycetospora</taxon>
    </lineage>
</organism>
<evidence type="ECO:0000313" key="10">
    <source>
        <dbReference type="Proteomes" id="UP001199469"/>
    </source>
</evidence>
<evidence type="ECO:0000313" key="9">
    <source>
        <dbReference type="EMBL" id="MCD2195965.1"/>
    </source>
</evidence>
<feature type="transmembrane region" description="Helical" evidence="7">
    <location>
        <begin position="410"/>
        <end position="430"/>
    </location>
</feature>
<feature type="domain" description="Major facilitator superfamily (MFS) profile" evidence="8">
    <location>
        <begin position="18"/>
        <end position="456"/>
    </location>
</feature>
<dbReference type="Proteomes" id="UP001199469">
    <property type="component" value="Unassembled WGS sequence"/>
</dbReference>